<dbReference type="AlphaFoldDB" id="A0A2P1PT16"/>
<feature type="transmembrane region" description="Helical" evidence="6">
    <location>
        <begin position="272"/>
        <end position="292"/>
    </location>
</feature>
<keyword evidence="8" id="KW-1185">Reference proteome</keyword>
<proteinExistence type="predicted"/>
<dbReference type="KEGG" id="xba:C7S18_12505"/>
<dbReference type="Proteomes" id="UP000241074">
    <property type="component" value="Chromosome"/>
</dbReference>
<dbReference type="InterPro" id="IPR051679">
    <property type="entry name" value="DASS-Related_Transporters"/>
</dbReference>
<reference evidence="7 8" key="1">
    <citation type="submission" date="2018-03" db="EMBL/GenBank/DDBJ databases">
        <title>Ahniella affigens gen. nov., sp. nov., a gammaproteobacterium isolated from sandy soil near a stream.</title>
        <authorList>
            <person name="Ko Y."/>
            <person name="Kim J.-H."/>
        </authorList>
    </citation>
    <scope>NUCLEOTIDE SEQUENCE [LARGE SCALE GENOMIC DNA]</scope>
    <source>
        <strain evidence="7 8">D13</strain>
    </source>
</reference>
<evidence type="ECO:0000256" key="5">
    <source>
        <dbReference type="ARBA" id="ARBA00023136"/>
    </source>
</evidence>
<sequence length="451" mass="47045">MSIRLPHPLILLLACVVLAALATHWLPAGQFERRADPETGAELVVPGSYHAVPEAPVSVMQTLVAVPKGMVAAGQVIATVFLVGGAFVVIDRTGALRLALLALARVLNRRRALAIPACCLFFAAGGVLENMQEEIIALAPILVLLATQLGFDRITAVAMSAGAAAVGAAMSPINPFQVMLAQKSAELAPFTNVGLRLVLLVLAVGFWIAWTLRHARRHQIEPPVEAGIRTAADSKPGLSATRTGLILGSVVAGFGLFVFGLIYWSYGFDELSAIFLVVGLFAGIVGGLGISGTAEAFGEGFREMAVAGLLIGFARAIFVVLEQGHVIDTIVYGLSSPLQNQPPVLAALGMMGAQTLIHFPVPSVSGQAVLTMPVMAPVADVIGFSRQVAVLAFQSGGGLAELITPTNGAMMAVLAGAGVRFEAWLRFVLPAYLILMAMAALALVYAVATNW</sequence>
<reference evidence="7 8" key="2">
    <citation type="submission" date="2018-03" db="EMBL/GenBank/DDBJ databases">
        <authorList>
            <person name="Keele B.F."/>
        </authorList>
    </citation>
    <scope>NUCLEOTIDE SEQUENCE [LARGE SCALE GENOMIC DNA]</scope>
    <source>
        <strain evidence="7 8">D13</strain>
    </source>
</reference>
<protein>
    <submittedName>
        <fullName evidence="7">YfcC family protein</fullName>
    </submittedName>
</protein>
<evidence type="ECO:0000256" key="2">
    <source>
        <dbReference type="ARBA" id="ARBA00022475"/>
    </source>
</evidence>
<comment type="subcellular location">
    <subcellularLocation>
        <location evidence="1">Cell membrane</location>
        <topology evidence="1">Multi-pass membrane protein</topology>
    </subcellularLocation>
</comment>
<dbReference type="InterPro" id="IPR018385">
    <property type="entry name" value="C4_dicarb_anaerob_car-like"/>
</dbReference>
<feature type="transmembrane region" description="Helical" evidence="6">
    <location>
        <begin position="111"/>
        <end position="128"/>
    </location>
</feature>
<dbReference type="RefSeq" id="WP_106891891.1">
    <property type="nucleotide sequence ID" value="NZ_CP027860.1"/>
</dbReference>
<evidence type="ECO:0000256" key="1">
    <source>
        <dbReference type="ARBA" id="ARBA00004651"/>
    </source>
</evidence>
<dbReference type="OrthoDB" id="255482at2"/>
<keyword evidence="4 6" id="KW-1133">Transmembrane helix</keyword>
<feature type="transmembrane region" description="Helical" evidence="6">
    <location>
        <begin position="427"/>
        <end position="448"/>
    </location>
</feature>
<evidence type="ECO:0000256" key="3">
    <source>
        <dbReference type="ARBA" id="ARBA00022692"/>
    </source>
</evidence>
<dbReference type="GO" id="GO:0005886">
    <property type="term" value="C:plasma membrane"/>
    <property type="evidence" value="ECO:0007669"/>
    <property type="project" value="UniProtKB-SubCell"/>
</dbReference>
<dbReference type="PROSITE" id="PS51257">
    <property type="entry name" value="PROKAR_LIPOPROTEIN"/>
    <property type="match status" value="1"/>
</dbReference>
<accession>A0A2P1PT16</accession>
<name>A0A2P1PT16_9GAMM</name>
<feature type="transmembrane region" description="Helical" evidence="6">
    <location>
        <begin position="70"/>
        <end position="90"/>
    </location>
</feature>
<evidence type="ECO:0000313" key="7">
    <source>
        <dbReference type="EMBL" id="AVP97971.1"/>
    </source>
</evidence>
<keyword evidence="5 6" id="KW-0472">Membrane</keyword>
<dbReference type="PANTHER" id="PTHR43652">
    <property type="entry name" value="BASIC AMINO ACID ANTIPORTER YFCC-RELATED"/>
    <property type="match status" value="1"/>
</dbReference>
<organism evidence="7 8">
    <name type="scientific">Ahniella affigens</name>
    <dbReference type="NCBI Taxonomy" id="2021234"/>
    <lineage>
        <taxon>Bacteria</taxon>
        <taxon>Pseudomonadati</taxon>
        <taxon>Pseudomonadota</taxon>
        <taxon>Gammaproteobacteria</taxon>
        <taxon>Lysobacterales</taxon>
        <taxon>Rhodanobacteraceae</taxon>
        <taxon>Ahniella</taxon>
    </lineage>
</organism>
<feature type="transmembrane region" description="Helical" evidence="6">
    <location>
        <begin position="304"/>
        <end position="321"/>
    </location>
</feature>
<dbReference type="PANTHER" id="PTHR43652:SF2">
    <property type="entry name" value="BASIC AMINO ACID ANTIPORTER YFCC-RELATED"/>
    <property type="match status" value="1"/>
</dbReference>
<dbReference type="EMBL" id="CP027860">
    <property type="protein sequence ID" value="AVP97971.1"/>
    <property type="molecule type" value="Genomic_DNA"/>
</dbReference>
<dbReference type="Pfam" id="PF03606">
    <property type="entry name" value="DcuC"/>
    <property type="match status" value="1"/>
</dbReference>
<feature type="transmembrane region" description="Helical" evidence="6">
    <location>
        <begin position="245"/>
        <end position="266"/>
    </location>
</feature>
<evidence type="ECO:0000256" key="4">
    <source>
        <dbReference type="ARBA" id="ARBA00022989"/>
    </source>
</evidence>
<evidence type="ECO:0000256" key="6">
    <source>
        <dbReference type="SAM" id="Phobius"/>
    </source>
</evidence>
<feature type="transmembrane region" description="Helical" evidence="6">
    <location>
        <begin position="193"/>
        <end position="212"/>
    </location>
</feature>
<keyword evidence="3 6" id="KW-0812">Transmembrane</keyword>
<evidence type="ECO:0000313" key="8">
    <source>
        <dbReference type="Proteomes" id="UP000241074"/>
    </source>
</evidence>
<feature type="transmembrane region" description="Helical" evidence="6">
    <location>
        <begin position="156"/>
        <end position="173"/>
    </location>
</feature>
<gene>
    <name evidence="7" type="ORF">C7S18_12505</name>
</gene>
<keyword evidence="2" id="KW-1003">Cell membrane</keyword>